<dbReference type="EMBL" id="GBBM01007970">
    <property type="protein sequence ID" value="JAC27448.1"/>
    <property type="molecule type" value="mRNA"/>
</dbReference>
<evidence type="ECO:0000256" key="1">
    <source>
        <dbReference type="SAM" id="MobiDB-lite"/>
    </source>
</evidence>
<feature type="compositionally biased region" description="Basic and acidic residues" evidence="1">
    <location>
        <begin position="39"/>
        <end position="52"/>
    </location>
</feature>
<evidence type="ECO:0000256" key="2">
    <source>
        <dbReference type="SAM" id="SignalP"/>
    </source>
</evidence>
<reference evidence="3" key="1">
    <citation type="submission" date="2014-03" db="EMBL/GenBank/DDBJ databases">
        <title>The sialotranscriptome of Amblyomma triste, Amblyomma parvum and Amblyomma cajennense ticks, uncovered by 454-based RNA-seq.</title>
        <authorList>
            <person name="Garcia G.R."/>
            <person name="Gardinassi L.G."/>
            <person name="Ribeiro J.M."/>
            <person name="Anatriello E."/>
            <person name="Ferreira B.R."/>
            <person name="Moreira H.N."/>
            <person name="Mafra C."/>
            <person name="Olegario M.M."/>
            <person name="Szabo P.J."/>
            <person name="Miranda-Santos I.K."/>
            <person name="Maruyama S.R."/>
        </authorList>
    </citation>
    <scope>NUCLEOTIDE SEQUENCE</scope>
    <source>
        <strain evidence="3">Mato Grasso do Sul</strain>
        <tissue evidence="3">Salivary glands</tissue>
    </source>
</reference>
<feature type="region of interest" description="Disordered" evidence="1">
    <location>
        <begin position="36"/>
        <end position="82"/>
    </location>
</feature>
<accession>A0A023G3M4</accession>
<keyword evidence="2" id="KW-0732">Signal</keyword>
<organism evidence="3">
    <name type="scientific">Amblyomma triste</name>
    <name type="common">Neotropical tick</name>
    <dbReference type="NCBI Taxonomy" id="251400"/>
    <lineage>
        <taxon>Eukaryota</taxon>
        <taxon>Metazoa</taxon>
        <taxon>Ecdysozoa</taxon>
        <taxon>Arthropoda</taxon>
        <taxon>Chelicerata</taxon>
        <taxon>Arachnida</taxon>
        <taxon>Acari</taxon>
        <taxon>Parasitiformes</taxon>
        <taxon>Ixodida</taxon>
        <taxon>Ixodoidea</taxon>
        <taxon>Ixodidae</taxon>
        <taxon>Amblyomminae</taxon>
        <taxon>Amblyomma</taxon>
    </lineage>
</organism>
<evidence type="ECO:0000313" key="3">
    <source>
        <dbReference type="EMBL" id="JAC27448.1"/>
    </source>
</evidence>
<feature type="non-terminal residue" evidence="3">
    <location>
        <position position="1"/>
    </location>
</feature>
<sequence>FPEALDLSPQATMNFRAFLTALAAFALLVAGTSACGGEGRGESGRCSDHGRSDQGAPQALQDSASSSGASARCDGQSGRCDG</sequence>
<name>A0A023G3M4_AMBTT</name>
<proteinExistence type="evidence at transcript level"/>
<feature type="chain" id="PRO_5001518139" evidence="2">
    <location>
        <begin position="35"/>
        <end position="82"/>
    </location>
</feature>
<feature type="signal peptide" evidence="2">
    <location>
        <begin position="1"/>
        <end position="34"/>
    </location>
</feature>
<feature type="compositionally biased region" description="Polar residues" evidence="1">
    <location>
        <begin position="60"/>
        <end position="69"/>
    </location>
</feature>
<protein>
    <submittedName>
        <fullName evidence="3">Putative secreted protein</fullName>
    </submittedName>
</protein>
<dbReference type="AlphaFoldDB" id="A0A023G3M4"/>